<reference evidence="4 5" key="1">
    <citation type="journal article" date="2019" name="Int. J. Syst. Evol. Microbiol.">
        <title>The Global Catalogue of Microorganisms (GCM) 10K type strain sequencing project: providing services to taxonomists for standard genome sequencing and annotation.</title>
        <authorList>
            <consortium name="The Broad Institute Genomics Platform"/>
            <consortium name="The Broad Institute Genome Sequencing Center for Infectious Disease"/>
            <person name="Wu L."/>
            <person name="Ma J."/>
        </authorList>
    </citation>
    <scope>NUCLEOTIDE SEQUENCE [LARGE SCALE GENOMIC DNA]</scope>
    <source>
        <strain evidence="4 5">JCM 6305</strain>
    </source>
</reference>
<dbReference type="PRINTS" id="PR00455">
    <property type="entry name" value="HTHTETR"/>
</dbReference>
<keyword evidence="5" id="KW-1185">Reference proteome</keyword>
<dbReference type="InterPro" id="IPR001647">
    <property type="entry name" value="HTH_TetR"/>
</dbReference>
<gene>
    <name evidence="4" type="ORF">GCM10010405_13210</name>
</gene>
<dbReference type="Gene3D" id="1.10.10.60">
    <property type="entry name" value="Homeodomain-like"/>
    <property type="match status" value="1"/>
</dbReference>
<dbReference type="PANTHER" id="PTHR47752:SF1">
    <property type="entry name" value="HTH-TYPE TRANSCRIPTIONAL REPRESSOR FABR"/>
    <property type="match status" value="1"/>
</dbReference>
<evidence type="ECO:0000313" key="5">
    <source>
        <dbReference type="Proteomes" id="UP001501638"/>
    </source>
</evidence>
<name>A0ABN3JIQ0_9ACTN</name>
<dbReference type="Gene3D" id="1.10.357.10">
    <property type="entry name" value="Tetracycline Repressor, domain 2"/>
    <property type="match status" value="1"/>
</dbReference>
<dbReference type="InterPro" id="IPR009057">
    <property type="entry name" value="Homeodomain-like_sf"/>
</dbReference>
<dbReference type="InterPro" id="IPR050692">
    <property type="entry name" value="HTH_transcr_repressor_FabR"/>
</dbReference>
<keyword evidence="1 2" id="KW-0238">DNA-binding</keyword>
<evidence type="ECO:0000313" key="4">
    <source>
        <dbReference type="EMBL" id="GAA2431671.1"/>
    </source>
</evidence>
<comment type="caution">
    <text evidence="4">The sequence shown here is derived from an EMBL/GenBank/DDBJ whole genome shotgun (WGS) entry which is preliminary data.</text>
</comment>
<sequence length="215" mass="24100">MSHTVPSAGIRRARKQRTRRALLDAALRLLEHQSLSGLGLREVTRAVGVAPAAFYRHFESTAELGVALVEEALDGLHDTIAAILADTRESRDGERIDRTVDLIARHVRDRPAHIRFIIRERHGGVRPVREAIGAQLRRFAEEVAVECARHPDTRGWSEDDLRMLGGVYVDQMVMTASGFLDAVEEEDPEAAAERVASVARRRLRLINLGRRHWLG</sequence>
<dbReference type="SUPFAM" id="SSF46689">
    <property type="entry name" value="Homeodomain-like"/>
    <property type="match status" value="1"/>
</dbReference>
<dbReference type="EMBL" id="BAAASZ010000011">
    <property type="protein sequence ID" value="GAA2431671.1"/>
    <property type="molecule type" value="Genomic_DNA"/>
</dbReference>
<proteinExistence type="predicted"/>
<dbReference type="RefSeq" id="WP_344321151.1">
    <property type="nucleotide sequence ID" value="NZ_BAAASZ010000011.1"/>
</dbReference>
<evidence type="ECO:0000256" key="1">
    <source>
        <dbReference type="ARBA" id="ARBA00023125"/>
    </source>
</evidence>
<dbReference type="Proteomes" id="UP001501638">
    <property type="component" value="Unassembled WGS sequence"/>
</dbReference>
<feature type="DNA-binding region" description="H-T-H motif" evidence="2">
    <location>
        <begin position="39"/>
        <end position="58"/>
    </location>
</feature>
<protein>
    <submittedName>
        <fullName evidence="4">TetR family transcriptional regulator</fullName>
    </submittedName>
</protein>
<evidence type="ECO:0000259" key="3">
    <source>
        <dbReference type="PROSITE" id="PS50977"/>
    </source>
</evidence>
<accession>A0ABN3JIQ0</accession>
<dbReference type="PANTHER" id="PTHR47752">
    <property type="entry name" value="HTH-TYPE TRANSCRIPTIONAL REPRESSOR FABR"/>
    <property type="match status" value="1"/>
</dbReference>
<dbReference type="PROSITE" id="PS50977">
    <property type="entry name" value="HTH_TETR_2"/>
    <property type="match status" value="1"/>
</dbReference>
<organism evidence="4 5">
    <name type="scientific">Streptomyces macrosporus</name>
    <dbReference type="NCBI Taxonomy" id="44032"/>
    <lineage>
        <taxon>Bacteria</taxon>
        <taxon>Bacillati</taxon>
        <taxon>Actinomycetota</taxon>
        <taxon>Actinomycetes</taxon>
        <taxon>Kitasatosporales</taxon>
        <taxon>Streptomycetaceae</taxon>
        <taxon>Streptomyces</taxon>
    </lineage>
</organism>
<dbReference type="Pfam" id="PF00440">
    <property type="entry name" value="TetR_N"/>
    <property type="match status" value="1"/>
</dbReference>
<feature type="domain" description="HTH tetR-type" evidence="3">
    <location>
        <begin position="16"/>
        <end position="76"/>
    </location>
</feature>
<evidence type="ECO:0000256" key="2">
    <source>
        <dbReference type="PROSITE-ProRule" id="PRU00335"/>
    </source>
</evidence>